<dbReference type="Proteomes" id="UP000696485">
    <property type="component" value="Unassembled WGS sequence"/>
</dbReference>
<dbReference type="SUPFAM" id="SSF81383">
    <property type="entry name" value="F-box domain"/>
    <property type="match status" value="1"/>
</dbReference>
<dbReference type="Pfam" id="PF12937">
    <property type="entry name" value="F-box-like"/>
    <property type="match status" value="1"/>
</dbReference>
<dbReference type="Gene3D" id="3.80.10.10">
    <property type="entry name" value="Ribonuclease Inhibitor"/>
    <property type="match status" value="1"/>
</dbReference>
<accession>A0A9P5VM13</accession>
<proteinExistence type="predicted"/>
<dbReference type="InterPro" id="IPR001810">
    <property type="entry name" value="F-box_dom"/>
</dbReference>
<dbReference type="InterPro" id="IPR036047">
    <property type="entry name" value="F-box-like_dom_sf"/>
</dbReference>
<organism evidence="2 3">
    <name type="scientific">Podila minutissima</name>
    <dbReference type="NCBI Taxonomy" id="64525"/>
    <lineage>
        <taxon>Eukaryota</taxon>
        <taxon>Fungi</taxon>
        <taxon>Fungi incertae sedis</taxon>
        <taxon>Mucoromycota</taxon>
        <taxon>Mortierellomycotina</taxon>
        <taxon>Mortierellomycetes</taxon>
        <taxon>Mortierellales</taxon>
        <taxon>Mortierellaceae</taxon>
        <taxon>Podila</taxon>
    </lineage>
</organism>
<comment type="caution">
    <text evidence="2">The sequence shown here is derived from an EMBL/GenBank/DDBJ whole genome shotgun (WGS) entry which is preliminary data.</text>
</comment>
<dbReference type="EMBL" id="JAAAUY010000310">
    <property type="protein sequence ID" value="KAF9331635.1"/>
    <property type="molecule type" value="Genomic_DNA"/>
</dbReference>
<evidence type="ECO:0000259" key="1">
    <source>
        <dbReference type="PROSITE" id="PS50181"/>
    </source>
</evidence>
<dbReference type="GO" id="GO:0019005">
    <property type="term" value="C:SCF ubiquitin ligase complex"/>
    <property type="evidence" value="ECO:0007669"/>
    <property type="project" value="TreeGrafter"/>
</dbReference>
<dbReference type="GO" id="GO:0031146">
    <property type="term" value="P:SCF-dependent proteasomal ubiquitin-dependent protein catabolic process"/>
    <property type="evidence" value="ECO:0007669"/>
    <property type="project" value="TreeGrafter"/>
</dbReference>
<dbReference type="InterPro" id="IPR032675">
    <property type="entry name" value="LRR_dom_sf"/>
</dbReference>
<gene>
    <name evidence="2" type="ORF">BG006_005519</name>
</gene>
<dbReference type="Gene3D" id="1.20.1280.50">
    <property type="match status" value="1"/>
</dbReference>
<evidence type="ECO:0000313" key="3">
    <source>
        <dbReference type="Proteomes" id="UP000696485"/>
    </source>
</evidence>
<dbReference type="PANTHER" id="PTHR13318">
    <property type="entry name" value="PARTNER OF PAIRED, ISOFORM B-RELATED"/>
    <property type="match status" value="1"/>
</dbReference>
<name>A0A9P5VM13_9FUNG</name>
<sequence>MNPTSFSLTKLPVEVQFCILDYFSLRDLVRCVLVNRAYHVLCTPRIWRAVKITHQSAFHMFQSPVVEEALIRNAPLVKELCTDYDKVIKWIVRPSVSSLTADSPTSGARPMNCICKNLVRLRVKAVDQDLVIPLIKSNPRLRTLIWNAFGAIPDRFLSEAPAYLPALKEIELDASIHPIHPQALKRFLEDLPETVRTISLHITVSRQLTAPSTDLIKCRPHPRLESIKIKGNMGGEDEYVFARFLASCSTRLRRVVLPHHAQLRISSLFDILERLAAVPDTFCQIIPLEGTTSEELTDIDFSRVISRSSKWKRIDIRSQREVGSWTAAAIASHCQELETFTLSDCPKVNGAAVQRILCSAPNLLHVDIVGMSKPAYGPLQLHASDVVSSSWACKSLETLSVNITGVPRPDVTAQHYGRPTSGALHSGTVEDSHDIQRRILAQIGTLTGLQELHLGHNEFSADGRSRFEYDPTDDMAVFENDQFQLTCLELSLAGGLDQLAGLKELQVLNVTGMAHRLGVSELEWIQENWPCLERLEGLFNECYDILEPGVWSWLKNHKPRWGEMYTDSDEDDFIFNETGTRGGCCMNSNSRRH</sequence>
<dbReference type="PROSITE" id="PS50181">
    <property type="entry name" value="FBOX"/>
    <property type="match status" value="1"/>
</dbReference>
<dbReference type="SUPFAM" id="SSF52047">
    <property type="entry name" value="RNI-like"/>
    <property type="match status" value="1"/>
</dbReference>
<keyword evidence="3" id="KW-1185">Reference proteome</keyword>
<dbReference type="AlphaFoldDB" id="A0A9P5VM13"/>
<reference evidence="2" key="1">
    <citation type="journal article" date="2020" name="Fungal Divers.">
        <title>Resolving the Mortierellaceae phylogeny through synthesis of multi-gene phylogenetics and phylogenomics.</title>
        <authorList>
            <person name="Vandepol N."/>
            <person name="Liber J."/>
            <person name="Desiro A."/>
            <person name="Na H."/>
            <person name="Kennedy M."/>
            <person name="Barry K."/>
            <person name="Grigoriev I.V."/>
            <person name="Miller A.N."/>
            <person name="O'Donnell K."/>
            <person name="Stajich J.E."/>
            <person name="Bonito G."/>
        </authorList>
    </citation>
    <scope>NUCLEOTIDE SEQUENCE</scope>
    <source>
        <strain evidence="2">NVP1</strain>
    </source>
</reference>
<evidence type="ECO:0000313" key="2">
    <source>
        <dbReference type="EMBL" id="KAF9331635.1"/>
    </source>
</evidence>
<feature type="domain" description="F-box" evidence="1">
    <location>
        <begin position="5"/>
        <end position="50"/>
    </location>
</feature>
<protein>
    <recommendedName>
        <fullName evidence="1">F-box domain-containing protein</fullName>
    </recommendedName>
</protein>